<gene>
    <name evidence="3" type="ORF">NKR19_g3324</name>
</gene>
<proteinExistence type="predicted"/>
<dbReference type="PROSITE" id="PS50088">
    <property type="entry name" value="ANK_REPEAT"/>
    <property type="match status" value="1"/>
</dbReference>
<keyword evidence="1" id="KW-0040">ANK repeat</keyword>
<dbReference type="InterPro" id="IPR002110">
    <property type="entry name" value="Ankyrin_rpt"/>
</dbReference>
<evidence type="ECO:0000313" key="3">
    <source>
        <dbReference type="EMBL" id="KAJ9158417.1"/>
    </source>
</evidence>
<evidence type="ECO:0008006" key="5">
    <source>
        <dbReference type="Google" id="ProtNLM"/>
    </source>
</evidence>
<comment type="caution">
    <text evidence="3">The sequence shown here is derived from an EMBL/GenBank/DDBJ whole genome shotgun (WGS) entry which is preliminary data.</text>
</comment>
<keyword evidence="4" id="KW-1185">Reference proteome</keyword>
<feature type="region of interest" description="Disordered" evidence="2">
    <location>
        <begin position="1"/>
        <end position="24"/>
    </location>
</feature>
<dbReference type="Proteomes" id="UP001174691">
    <property type="component" value="Unassembled WGS sequence"/>
</dbReference>
<dbReference type="Pfam" id="PF12796">
    <property type="entry name" value="Ank_2"/>
    <property type="match status" value="1"/>
</dbReference>
<dbReference type="EMBL" id="JANBVN010000036">
    <property type="protein sequence ID" value="KAJ9158417.1"/>
    <property type="molecule type" value="Genomic_DNA"/>
</dbReference>
<evidence type="ECO:0000313" key="4">
    <source>
        <dbReference type="Proteomes" id="UP001174691"/>
    </source>
</evidence>
<reference evidence="3" key="1">
    <citation type="submission" date="2022-07" db="EMBL/GenBank/DDBJ databases">
        <title>Fungi with potential for degradation of polypropylene.</title>
        <authorList>
            <person name="Gostincar C."/>
        </authorList>
    </citation>
    <scope>NUCLEOTIDE SEQUENCE</scope>
    <source>
        <strain evidence="3">EXF-13287</strain>
    </source>
</reference>
<dbReference type="Gene3D" id="1.25.40.20">
    <property type="entry name" value="Ankyrin repeat-containing domain"/>
    <property type="match status" value="1"/>
</dbReference>
<organism evidence="3 4">
    <name type="scientific">Coniochaeta hoffmannii</name>
    <dbReference type="NCBI Taxonomy" id="91930"/>
    <lineage>
        <taxon>Eukaryota</taxon>
        <taxon>Fungi</taxon>
        <taxon>Dikarya</taxon>
        <taxon>Ascomycota</taxon>
        <taxon>Pezizomycotina</taxon>
        <taxon>Sordariomycetes</taxon>
        <taxon>Sordariomycetidae</taxon>
        <taxon>Coniochaetales</taxon>
        <taxon>Coniochaetaceae</taxon>
        <taxon>Coniochaeta</taxon>
    </lineage>
</organism>
<name>A0AA38RX73_9PEZI</name>
<evidence type="ECO:0000256" key="1">
    <source>
        <dbReference type="PROSITE-ProRule" id="PRU00023"/>
    </source>
</evidence>
<dbReference type="InterPro" id="IPR036770">
    <property type="entry name" value="Ankyrin_rpt-contain_sf"/>
</dbReference>
<dbReference type="PANTHER" id="PTHR46224">
    <property type="entry name" value="ANKYRIN REPEAT FAMILY PROTEIN"/>
    <property type="match status" value="1"/>
</dbReference>
<dbReference type="PANTHER" id="PTHR46224:SF64">
    <property type="entry name" value="IQ MOTIF AND ANKYRIN REPEAT DOMAIN-CONTAINING PROTEIN 1"/>
    <property type="match status" value="1"/>
</dbReference>
<dbReference type="SUPFAM" id="SSF48403">
    <property type="entry name" value="Ankyrin repeat"/>
    <property type="match status" value="1"/>
</dbReference>
<feature type="repeat" description="ANK" evidence="1">
    <location>
        <begin position="94"/>
        <end position="129"/>
    </location>
</feature>
<dbReference type="AlphaFoldDB" id="A0AA38RX73"/>
<dbReference type="InterPro" id="IPR051616">
    <property type="entry name" value="Cul2-RING_E3_ligase_SR"/>
</dbReference>
<sequence length="314" mass="34723">MPPLSHAVAGLESTARRNLRRPEASAEHVNTVVKLLDHGADPTIKVSGKHTEKRPLISYIFHLVSCQQLTISHPIRLVNRLLRSGADPNAIDKCGMAPIHHTIQLNNHAWLQALRVLLDYGAHPNLEDTDGCTPLGWDLRMKDPDNITRRGLPHHQHVIRMLIDYGADPARLVQGRHGLLSLAIHSTQSFPDSTAMMETLLRHGADRNVGEYAVDSPAGRGNKSVLCQALVVTYWGMGFVSAKADLDTLAPIFRQRQATLIQRGDVDAAEPVTLRLLTDRIWNNPMIPKLLKAGARVSRADMQCVRNVLISIVS</sequence>
<protein>
    <recommendedName>
        <fullName evidence="5">Ankyrin</fullName>
    </recommendedName>
</protein>
<evidence type="ECO:0000256" key="2">
    <source>
        <dbReference type="SAM" id="MobiDB-lite"/>
    </source>
</evidence>
<accession>A0AA38RX73</accession>